<evidence type="ECO:0000313" key="5">
    <source>
        <dbReference type="Proteomes" id="UP000217895"/>
    </source>
</evidence>
<keyword evidence="5" id="KW-1185">Reference proteome</keyword>
<dbReference type="InterPro" id="IPR000209">
    <property type="entry name" value="Peptidase_S8/S53_dom"/>
</dbReference>
<evidence type="ECO:0000256" key="2">
    <source>
        <dbReference type="PROSITE-ProRule" id="PRU01240"/>
    </source>
</evidence>
<keyword evidence="2" id="KW-0645">Protease</keyword>
<dbReference type="Pfam" id="PF00082">
    <property type="entry name" value="Peptidase_S8"/>
    <property type="match status" value="1"/>
</dbReference>
<feature type="domain" description="Peptidase S8/S53" evidence="3">
    <location>
        <begin position="7"/>
        <end position="223"/>
    </location>
</feature>
<dbReference type="SUPFAM" id="SSF52743">
    <property type="entry name" value="Subtilisin-like"/>
    <property type="match status" value="1"/>
</dbReference>
<name>A0A1Z4JMX3_LEPBY</name>
<gene>
    <name evidence="4" type="ORF">NIES2135_48710</name>
</gene>
<dbReference type="InterPro" id="IPR051048">
    <property type="entry name" value="Peptidase_S8/S53_subtilisin"/>
</dbReference>
<keyword evidence="2" id="KW-0720">Serine protease</keyword>
<reference evidence="4 5" key="1">
    <citation type="submission" date="2017-06" db="EMBL/GenBank/DDBJ databases">
        <title>Genome sequencing of cyanobaciteial culture collection at National Institute for Environmental Studies (NIES).</title>
        <authorList>
            <person name="Hirose Y."/>
            <person name="Shimura Y."/>
            <person name="Fujisawa T."/>
            <person name="Nakamura Y."/>
            <person name="Kawachi M."/>
        </authorList>
    </citation>
    <scope>NUCLEOTIDE SEQUENCE [LARGE SCALE GENOMIC DNA]</scope>
    <source>
        <strain evidence="4 5">NIES-2135</strain>
    </source>
</reference>
<dbReference type="Gene3D" id="3.40.50.200">
    <property type="entry name" value="Peptidase S8/S53 domain"/>
    <property type="match status" value="1"/>
</dbReference>
<protein>
    <submittedName>
        <fullName evidence="4">Serine peptidase</fullName>
    </submittedName>
</protein>
<feature type="active site" description="Charge relay system" evidence="2">
    <location>
        <position position="13"/>
    </location>
</feature>
<feature type="active site" description="Charge relay system" evidence="2">
    <location>
        <position position="47"/>
    </location>
</feature>
<evidence type="ECO:0000256" key="1">
    <source>
        <dbReference type="ARBA" id="ARBA00011073"/>
    </source>
</evidence>
<dbReference type="GO" id="GO:0006508">
    <property type="term" value="P:proteolysis"/>
    <property type="evidence" value="ECO:0007669"/>
    <property type="project" value="UniProtKB-KW"/>
</dbReference>
<evidence type="ECO:0000259" key="3">
    <source>
        <dbReference type="Pfam" id="PF00082"/>
    </source>
</evidence>
<dbReference type="AlphaFoldDB" id="A0A1Z4JMX3"/>
<proteinExistence type="inferred from homology"/>
<sequence>MQSSNLISVAVIDTGADPERVNAAHLLPGLNLSDEGDRNETIDYGTHGTAIAQTILQIAPEVRIVPIKIVNRQGILRNLEAMSIAFEWILEHHDRLNIRVVCAAIADITCSESDEYYAEHPLRPLISQLRNSQVATVAAAGNGYAHHHRQGMAFPAILREVISVGAIAQTPAGLQLANHSQRLHPSTGTGCHTTFFVEPGAPGDTSGAAATVAGRLAKLAQSQTTINEWIDQLEQSCQIVRDEDGLEWEII</sequence>
<accession>A0A1Z4JMX3</accession>
<dbReference type="InterPro" id="IPR036852">
    <property type="entry name" value="Peptidase_S8/S53_dom_sf"/>
</dbReference>
<dbReference type="Proteomes" id="UP000217895">
    <property type="component" value="Chromosome"/>
</dbReference>
<organism evidence="4 5">
    <name type="scientific">Leptolyngbya boryana NIES-2135</name>
    <dbReference type="NCBI Taxonomy" id="1973484"/>
    <lineage>
        <taxon>Bacteria</taxon>
        <taxon>Bacillati</taxon>
        <taxon>Cyanobacteriota</taxon>
        <taxon>Cyanophyceae</taxon>
        <taxon>Leptolyngbyales</taxon>
        <taxon>Leptolyngbyaceae</taxon>
        <taxon>Leptolyngbya group</taxon>
        <taxon>Leptolyngbya</taxon>
    </lineage>
</organism>
<dbReference type="PANTHER" id="PTHR43399:SF4">
    <property type="entry name" value="CELL WALL-ASSOCIATED PROTEASE"/>
    <property type="match status" value="1"/>
</dbReference>
<comment type="similarity">
    <text evidence="1 2">Belongs to the peptidase S8 family.</text>
</comment>
<evidence type="ECO:0000313" key="4">
    <source>
        <dbReference type="EMBL" id="BAY57998.1"/>
    </source>
</evidence>
<dbReference type="GO" id="GO:0004252">
    <property type="term" value="F:serine-type endopeptidase activity"/>
    <property type="evidence" value="ECO:0007669"/>
    <property type="project" value="UniProtKB-UniRule"/>
</dbReference>
<keyword evidence="2" id="KW-0378">Hydrolase</keyword>
<dbReference type="PROSITE" id="PS51892">
    <property type="entry name" value="SUBTILASE"/>
    <property type="match status" value="1"/>
</dbReference>
<dbReference type="PANTHER" id="PTHR43399">
    <property type="entry name" value="SUBTILISIN-RELATED"/>
    <property type="match status" value="1"/>
</dbReference>
<dbReference type="EMBL" id="AP018203">
    <property type="protein sequence ID" value="BAY57998.1"/>
    <property type="molecule type" value="Genomic_DNA"/>
</dbReference>
<feature type="active site" description="Charge relay system" evidence="2">
    <location>
        <position position="206"/>
    </location>
</feature>